<dbReference type="Proteomes" id="UP001459204">
    <property type="component" value="Unassembled WGS sequence"/>
</dbReference>
<keyword evidence="2" id="KW-1185">Reference proteome</keyword>
<sequence>MAILTGRVHVPARIAHRARHTACRYRDRVVKKVLRIENNRRIVRGLRPLRPFFTRTISMKPAYHFAHMLDLQPSRCGLRVRAYAFVAKHGGEPARRLDT</sequence>
<name>A0ABU9J398_9GAMM</name>
<evidence type="ECO:0000313" key="1">
    <source>
        <dbReference type="EMBL" id="MEL1265354.1"/>
    </source>
</evidence>
<accession>A0ABU9J398</accession>
<organism evidence="1 2">
    <name type="scientific">Pseudoxanthomonas putridarboris</name>
    <dbReference type="NCBI Taxonomy" id="752605"/>
    <lineage>
        <taxon>Bacteria</taxon>
        <taxon>Pseudomonadati</taxon>
        <taxon>Pseudomonadota</taxon>
        <taxon>Gammaproteobacteria</taxon>
        <taxon>Lysobacterales</taxon>
        <taxon>Lysobacteraceae</taxon>
        <taxon>Pseudoxanthomonas</taxon>
    </lineage>
</organism>
<comment type="caution">
    <text evidence="1">The sequence shown here is derived from an EMBL/GenBank/DDBJ whole genome shotgun (WGS) entry which is preliminary data.</text>
</comment>
<gene>
    <name evidence="1" type="ORF">AAD027_13405</name>
</gene>
<dbReference type="RefSeq" id="WP_341726530.1">
    <property type="nucleotide sequence ID" value="NZ_JBBWWT010000006.1"/>
</dbReference>
<dbReference type="EMBL" id="JBBWWT010000006">
    <property type="protein sequence ID" value="MEL1265354.1"/>
    <property type="molecule type" value="Genomic_DNA"/>
</dbReference>
<evidence type="ECO:0000313" key="2">
    <source>
        <dbReference type="Proteomes" id="UP001459204"/>
    </source>
</evidence>
<reference evidence="1 2" key="1">
    <citation type="submission" date="2024-04" db="EMBL/GenBank/DDBJ databases">
        <title>Draft genome sequence of Pseudoxanthomonas putridarboris WD12.</title>
        <authorList>
            <person name="Oh J."/>
        </authorList>
    </citation>
    <scope>NUCLEOTIDE SEQUENCE [LARGE SCALE GENOMIC DNA]</scope>
    <source>
        <strain evidence="1 2">WD12</strain>
    </source>
</reference>
<proteinExistence type="predicted"/>
<protein>
    <recommendedName>
        <fullName evidence="3">Transposase</fullName>
    </recommendedName>
</protein>
<evidence type="ECO:0008006" key="3">
    <source>
        <dbReference type="Google" id="ProtNLM"/>
    </source>
</evidence>